<comment type="caution">
    <text evidence="2">The sequence shown here is derived from an EMBL/GenBank/DDBJ whole genome shotgun (WGS) entry which is preliminary data.</text>
</comment>
<dbReference type="EMBL" id="AZFZ01000015">
    <property type="protein sequence ID" value="KRM44340.1"/>
    <property type="molecule type" value="Genomic_DNA"/>
</dbReference>
<feature type="chain" id="PRO_5038923283" description="Surface layer protein A domain-containing protein" evidence="1">
    <location>
        <begin position="21"/>
        <end position="135"/>
    </location>
</feature>
<gene>
    <name evidence="2" type="ORF">FD47_GL000602</name>
</gene>
<dbReference type="PATRIC" id="fig|1423786.4.peg.631"/>
<protein>
    <recommendedName>
        <fullName evidence="4">Surface layer protein A domain-containing protein</fullName>
    </recommendedName>
</protein>
<dbReference type="AlphaFoldDB" id="A0A0R1YUL0"/>
<proteinExistence type="predicted"/>
<sequence>MKKFATILAAATFALPLAFAAPLAASAATTATAATTTKAAKATTYNVVKGSLKNFKAKSYHIKTNIPLYSAKFSSNKAKVSFTRKGNLTKPVTYKVTQSVKVKTKTNKTASFYYVKGYGYVQASKITKGIYMPAD</sequence>
<dbReference type="Proteomes" id="UP000051010">
    <property type="component" value="Unassembled WGS sequence"/>
</dbReference>
<name>A0A0R1YUL0_9LACO</name>
<evidence type="ECO:0000256" key="1">
    <source>
        <dbReference type="SAM" id="SignalP"/>
    </source>
</evidence>
<reference evidence="2 3" key="1">
    <citation type="journal article" date="2015" name="Genome Announc.">
        <title>Expanding the biotechnology potential of lactobacilli through comparative genomics of 213 strains and associated genera.</title>
        <authorList>
            <person name="Sun Z."/>
            <person name="Harris H.M."/>
            <person name="McCann A."/>
            <person name="Guo C."/>
            <person name="Argimon S."/>
            <person name="Zhang W."/>
            <person name="Yang X."/>
            <person name="Jeffery I.B."/>
            <person name="Cooney J.C."/>
            <person name="Kagawa T.F."/>
            <person name="Liu W."/>
            <person name="Song Y."/>
            <person name="Salvetti E."/>
            <person name="Wrobel A."/>
            <person name="Rasinkangas P."/>
            <person name="Parkhill J."/>
            <person name="Rea M.C."/>
            <person name="O'Sullivan O."/>
            <person name="Ritari J."/>
            <person name="Douillard F.P."/>
            <person name="Paul Ross R."/>
            <person name="Yang R."/>
            <person name="Briner A.E."/>
            <person name="Felis G.E."/>
            <person name="de Vos W.M."/>
            <person name="Barrangou R."/>
            <person name="Klaenhammer T.R."/>
            <person name="Caufield P.W."/>
            <person name="Cui Y."/>
            <person name="Zhang H."/>
            <person name="O'Toole P.W."/>
        </authorList>
    </citation>
    <scope>NUCLEOTIDE SEQUENCE [LARGE SCALE GENOMIC DNA]</scope>
    <source>
        <strain evidence="2 3">DSM 18390</strain>
    </source>
</reference>
<evidence type="ECO:0000313" key="3">
    <source>
        <dbReference type="Proteomes" id="UP000051010"/>
    </source>
</evidence>
<organism evidence="2 3">
    <name type="scientific">Lentilactobacillus parafarraginis DSM 18390 = JCM 14109</name>
    <dbReference type="NCBI Taxonomy" id="1423786"/>
    <lineage>
        <taxon>Bacteria</taxon>
        <taxon>Bacillati</taxon>
        <taxon>Bacillota</taxon>
        <taxon>Bacilli</taxon>
        <taxon>Lactobacillales</taxon>
        <taxon>Lactobacillaceae</taxon>
        <taxon>Lentilactobacillus</taxon>
    </lineage>
</organism>
<evidence type="ECO:0000313" key="2">
    <source>
        <dbReference type="EMBL" id="KRM44340.1"/>
    </source>
</evidence>
<accession>A0A0R1YUL0</accession>
<feature type="signal peptide" evidence="1">
    <location>
        <begin position="1"/>
        <end position="20"/>
    </location>
</feature>
<dbReference type="RefSeq" id="WP_008211764.1">
    <property type="nucleotide sequence ID" value="NZ_AZFZ01000015.1"/>
</dbReference>
<keyword evidence="1" id="KW-0732">Signal</keyword>
<evidence type="ECO:0008006" key="4">
    <source>
        <dbReference type="Google" id="ProtNLM"/>
    </source>
</evidence>